<comment type="caution">
    <text evidence="8">The sequence shown here is derived from an EMBL/GenBank/DDBJ whole genome shotgun (WGS) entry which is preliminary data.</text>
</comment>
<dbReference type="SUPFAM" id="SSF82657">
    <property type="entry name" value="BolA-like"/>
    <property type="match status" value="1"/>
</dbReference>
<dbReference type="SUPFAM" id="SSF109998">
    <property type="entry name" value="Triger factor/SurA peptide-binding domain-like"/>
    <property type="match status" value="1"/>
</dbReference>
<dbReference type="InterPro" id="IPR050245">
    <property type="entry name" value="PrsA_foldase"/>
</dbReference>
<dbReference type="InterPro" id="IPR027304">
    <property type="entry name" value="Trigger_fact/SurA_dom_sf"/>
</dbReference>
<protein>
    <recommendedName>
        <fullName evidence="3">peptidylprolyl isomerase</fullName>
        <ecNumber evidence="3">5.2.1.8</ecNumber>
    </recommendedName>
</protein>
<comment type="similarity">
    <text evidence="2">Belongs to the PpiC/parvulin rotamase family.</text>
</comment>
<dbReference type="Pfam" id="PF01722">
    <property type="entry name" value="BolA"/>
    <property type="match status" value="1"/>
</dbReference>
<feature type="region of interest" description="Disordered" evidence="6">
    <location>
        <begin position="288"/>
        <end position="307"/>
    </location>
</feature>
<sequence length="390" mass="42696">MSTALADRMAEHLRQQLQPTELEVLDESWQHAGHAGANGTGFGTHFRVRISSPLFEGQPRVARHRLVYDALQNSSTMTACTPSPSKPADEPGRPCPAPNRLHALFIPALSRAFPLSDIMKKQLLAATAAAMLAGTLALPAMAQNIAIVNGKPVPKARLDALAEQIKAQAARTGQPVPPEVDKQLREEVIAREIFMQEAQRRGLEASPDFRAKMELARQSVLINELFADYQAKNKVTDEEAKAEYDRVVGSQAPAAGAKEYKARHILVEKEDEAKAIIAQLKKGGKFEDIAKKQSKDPGSGAQGGDLGWANPSGYVPEFADALKKLNKGQLSDAPVKSQFGYHIIRVDDVRDAKAPELPSFEQVKPQIVQQLQQQKLVKFQEDLRAKAKVE</sequence>
<organism evidence="8 9">
    <name type="scientific">Ottowia beijingensis</name>
    <dbReference type="NCBI Taxonomy" id="1207057"/>
    <lineage>
        <taxon>Bacteria</taxon>
        <taxon>Pseudomonadati</taxon>
        <taxon>Pseudomonadota</taxon>
        <taxon>Betaproteobacteria</taxon>
        <taxon>Burkholderiales</taxon>
        <taxon>Comamonadaceae</taxon>
        <taxon>Ottowia</taxon>
    </lineage>
</organism>
<dbReference type="Proteomes" id="UP000589716">
    <property type="component" value="Unassembled WGS sequence"/>
</dbReference>
<keyword evidence="9" id="KW-1185">Reference proteome</keyword>
<evidence type="ECO:0000256" key="5">
    <source>
        <dbReference type="PROSITE-ProRule" id="PRU00278"/>
    </source>
</evidence>
<evidence type="ECO:0000313" key="8">
    <source>
        <dbReference type="EMBL" id="NZA03239.1"/>
    </source>
</evidence>
<dbReference type="PROSITE" id="PS50198">
    <property type="entry name" value="PPIC_PPIASE_2"/>
    <property type="match status" value="1"/>
</dbReference>
<evidence type="ECO:0000256" key="4">
    <source>
        <dbReference type="ARBA" id="ARBA00023110"/>
    </source>
</evidence>
<dbReference type="EC" id="5.2.1.8" evidence="3"/>
<dbReference type="Gene3D" id="3.30.300.90">
    <property type="entry name" value="BolA-like"/>
    <property type="match status" value="1"/>
</dbReference>
<evidence type="ECO:0000256" key="2">
    <source>
        <dbReference type="ARBA" id="ARBA00007656"/>
    </source>
</evidence>
<dbReference type="Pfam" id="PF00639">
    <property type="entry name" value="Rotamase"/>
    <property type="match status" value="1"/>
</dbReference>
<evidence type="ECO:0000256" key="3">
    <source>
        <dbReference type="ARBA" id="ARBA00013194"/>
    </source>
</evidence>
<name>A0A853IZ77_9BURK</name>
<dbReference type="GO" id="GO:0003755">
    <property type="term" value="F:peptidyl-prolyl cis-trans isomerase activity"/>
    <property type="evidence" value="ECO:0007669"/>
    <property type="project" value="UniProtKB-KW"/>
</dbReference>
<dbReference type="InterPro" id="IPR036065">
    <property type="entry name" value="BolA-like_sf"/>
</dbReference>
<gene>
    <name evidence="8" type="ORF">H0I39_18675</name>
</gene>
<dbReference type="InterPro" id="IPR000297">
    <property type="entry name" value="PPIase_PpiC"/>
</dbReference>
<dbReference type="AlphaFoldDB" id="A0A853IZ77"/>
<accession>A0A853IZ77</accession>
<dbReference type="Gene3D" id="3.10.50.40">
    <property type="match status" value="1"/>
</dbReference>
<dbReference type="InterPro" id="IPR046357">
    <property type="entry name" value="PPIase_dom_sf"/>
</dbReference>
<comment type="catalytic activity">
    <reaction evidence="1">
        <text>[protein]-peptidylproline (omega=180) = [protein]-peptidylproline (omega=0)</text>
        <dbReference type="Rhea" id="RHEA:16237"/>
        <dbReference type="Rhea" id="RHEA-COMP:10747"/>
        <dbReference type="Rhea" id="RHEA-COMP:10748"/>
        <dbReference type="ChEBI" id="CHEBI:83833"/>
        <dbReference type="ChEBI" id="CHEBI:83834"/>
        <dbReference type="EC" id="5.2.1.8"/>
    </reaction>
</comment>
<dbReference type="Gene3D" id="1.10.4030.10">
    <property type="entry name" value="Porin chaperone SurA, peptide-binding domain"/>
    <property type="match status" value="1"/>
</dbReference>
<proteinExistence type="inferred from homology"/>
<feature type="domain" description="PpiC" evidence="7">
    <location>
        <begin position="257"/>
        <end position="348"/>
    </location>
</feature>
<evidence type="ECO:0000256" key="6">
    <source>
        <dbReference type="SAM" id="MobiDB-lite"/>
    </source>
</evidence>
<reference evidence="8 9" key="1">
    <citation type="submission" date="2020-07" db="EMBL/GenBank/DDBJ databases">
        <authorList>
            <person name="Maaloum M."/>
        </authorList>
    </citation>
    <scope>NUCLEOTIDE SEQUENCE [LARGE SCALE GENOMIC DNA]</scope>
    <source>
        <strain evidence="8 9">GCS-AN-3</strain>
    </source>
</reference>
<dbReference type="PANTHER" id="PTHR47245">
    <property type="entry name" value="PEPTIDYLPROLYL ISOMERASE"/>
    <property type="match status" value="1"/>
</dbReference>
<dbReference type="PANTHER" id="PTHR47245:SF2">
    <property type="entry name" value="PEPTIDYL-PROLYL CIS-TRANS ISOMERASE HP_0175-RELATED"/>
    <property type="match status" value="1"/>
</dbReference>
<evidence type="ECO:0000259" key="7">
    <source>
        <dbReference type="PROSITE" id="PS50198"/>
    </source>
</evidence>
<dbReference type="SUPFAM" id="SSF54534">
    <property type="entry name" value="FKBP-like"/>
    <property type="match status" value="1"/>
</dbReference>
<evidence type="ECO:0000256" key="1">
    <source>
        <dbReference type="ARBA" id="ARBA00000971"/>
    </source>
</evidence>
<evidence type="ECO:0000313" key="9">
    <source>
        <dbReference type="Proteomes" id="UP000589716"/>
    </source>
</evidence>
<dbReference type="InterPro" id="IPR002634">
    <property type="entry name" value="BolA"/>
</dbReference>
<keyword evidence="4 5" id="KW-0697">Rotamase</keyword>
<keyword evidence="5 8" id="KW-0413">Isomerase</keyword>
<dbReference type="EMBL" id="JACCKX010000001">
    <property type="protein sequence ID" value="NZA03239.1"/>
    <property type="molecule type" value="Genomic_DNA"/>
</dbReference>